<dbReference type="Pfam" id="PF02776">
    <property type="entry name" value="TPP_enzyme_N"/>
    <property type="match status" value="1"/>
</dbReference>
<sequence length="579" mass="60756">MAHGRKAAARTIGADALAEFLLAQDIRTVFSLAGASFTYLLRALEQRGIAVIPTRHESATVAAADGYARVTGKLGVALIIADQGVPNAIGGLTSAFYASSPVMVLAARLPLAWEEAEGEVDHDANQLVRPVTKWARNVPDASRLLEYCQAAAKRALYGRPGPVVLSFEQDILADELAGDGPAAQPLPAECKPALATSTCAALDALLAGAQRPLIVAGSEATRDGAGPALRALAERGIPVLGNGLGRGLVPEDRIRGFSWPYAQIAACKADLVLFLGARTTRRVGFGLPPRLAPDARVVQIDSSAEFLHRNRIADLAAQADIAQAASQIEALCAQGNRQWSGQWLNEALEERRTALGALAARDAGPIHPLETVAALVRHTPEDAIVIGDGADIQNWAYGLQTIHTAPGFIEHYPLGSMGIGLPMALGAAAAAREMAGEGPARPVVMLTGDGSFGFYPAELQSAAQAGLKFTVVIANDAAWGTELHGQKVVTGAAYNTALTPARYERVAQAFDLDGYHVERREDLEGAISAAMASPGTAVVNVMIDDEAGMALKRDPRVNMILFSEVTEGIRTLSQGSEAD</sequence>
<proteinExistence type="inferred from homology"/>
<evidence type="ECO:0000256" key="1">
    <source>
        <dbReference type="ARBA" id="ARBA00001964"/>
    </source>
</evidence>
<gene>
    <name evidence="8" type="ORF">I5E68_16105</name>
</gene>
<dbReference type="Proteomes" id="UP000617634">
    <property type="component" value="Unassembled WGS sequence"/>
</dbReference>
<dbReference type="GO" id="GO:0030976">
    <property type="term" value="F:thiamine pyrophosphate binding"/>
    <property type="evidence" value="ECO:0007669"/>
    <property type="project" value="InterPro"/>
</dbReference>
<comment type="caution">
    <text evidence="8">The sequence shown here is derived from an EMBL/GenBank/DDBJ whole genome shotgun (WGS) entry which is preliminary data.</text>
</comment>
<dbReference type="PANTHER" id="PTHR18968:SF166">
    <property type="entry name" value="2-HYDROXYACYL-COA LYASE 2"/>
    <property type="match status" value="1"/>
</dbReference>
<dbReference type="Pfam" id="PF02775">
    <property type="entry name" value="TPP_enzyme_C"/>
    <property type="match status" value="1"/>
</dbReference>
<evidence type="ECO:0000256" key="3">
    <source>
        <dbReference type="ARBA" id="ARBA00023052"/>
    </source>
</evidence>
<dbReference type="CDD" id="cd07035">
    <property type="entry name" value="TPP_PYR_POX_like"/>
    <property type="match status" value="1"/>
</dbReference>
<dbReference type="EMBL" id="JADZGI010000003">
    <property type="protein sequence ID" value="MBH0114470.1"/>
    <property type="molecule type" value="Genomic_DNA"/>
</dbReference>
<dbReference type="PANTHER" id="PTHR18968">
    <property type="entry name" value="THIAMINE PYROPHOSPHATE ENZYMES"/>
    <property type="match status" value="1"/>
</dbReference>
<keyword evidence="3 4" id="KW-0786">Thiamine pyrophosphate</keyword>
<dbReference type="SUPFAM" id="SSF52518">
    <property type="entry name" value="Thiamin diphosphate-binding fold (THDP-binding)"/>
    <property type="match status" value="2"/>
</dbReference>
<accession>A0A931HE73</accession>
<dbReference type="AlphaFoldDB" id="A0A931HE73"/>
<dbReference type="GO" id="GO:0009097">
    <property type="term" value="P:isoleucine biosynthetic process"/>
    <property type="evidence" value="ECO:0007669"/>
    <property type="project" value="TreeGrafter"/>
</dbReference>
<evidence type="ECO:0000313" key="9">
    <source>
        <dbReference type="Proteomes" id="UP000617634"/>
    </source>
</evidence>
<feature type="domain" description="Thiamine pyrophosphate enzyme TPP-binding" evidence="6">
    <location>
        <begin position="392"/>
        <end position="541"/>
    </location>
</feature>
<evidence type="ECO:0000259" key="7">
    <source>
        <dbReference type="Pfam" id="PF02776"/>
    </source>
</evidence>
<dbReference type="InterPro" id="IPR029035">
    <property type="entry name" value="DHS-like_NAD/FAD-binding_dom"/>
</dbReference>
<protein>
    <submittedName>
        <fullName evidence="8">Thiamine pyrophosphate-binding protein</fullName>
    </submittedName>
</protein>
<dbReference type="InterPro" id="IPR012001">
    <property type="entry name" value="Thiamin_PyroP_enz_TPP-bd_dom"/>
</dbReference>
<dbReference type="GO" id="GO:0005948">
    <property type="term" value="C:acetolactate synthase complex"/>
    <property type="evidence" value="ECO:0007669"/>
    <property type="project" value="TreeGrafter"/>
</dbReference>
<evidence type="ECO:0000259" key="6">
    <source>
        <dbReference type="Pfam" id="PF02775"/>
    </source>
</evidence>
<dbReference type="InterPro" id="IPR045229">
    <property type="entry name" value="TPP_enz"/>
</dbReference>
<dbReference type="Gene3D" id="3.40.50.970">
    <property type="match status" value="2"/>
</dbReference>
<comment type="cofactor">
    <cofactor evidence="1">
        <name>thiamine diphosphate</name>
        <dbReference type="ChEBI" id="CHEBI:58937"/>
    </cofactor>
</comment>
<dbReference type="GO" id="GO:0009099">
    <property type="term" value="P:L-valine biosynthetic process"/>
    <property type="evidence" value="ECO:0007669"/>
    <property type="project" value="TreeGrafter"/>
</dbReference>
<evidence type="ECO:0000259" key="5">
    <source>
        <dbReference type="Pfam" id="PF00205"/>
    </source>
</evidence>
<dbReference type="GO" id="GO:0003984">
    <property type="term" value="F:acetolactate synthase activity"/>
    <property type="evidence" value="ECO:0007669"/>
    <property type="project" value="TreeGrafter"/>
</dbReference>
<feature type="domain" description="Thiamine pyrophosphate enzyme N-terminal TPP-binding" evidence="7">
    <location>
        <begin position="13"/>
        <end position="115"/>
    </location>
</feature>
<evidence type="ECO:0000256" key="4">
    <source>
        <dbReference type="RuleBase" id="RU362132"/>
    </source>
</evidence>
<dbReference type="RefSeq" id="WP_197165887.1">
    <property type="nucleotide sequence ID" value="NZ_JADZGI010000003.1"/>
</dbReference>
<organism evidence="8 9">
    <name type="scientific">Novosphingobium aureum</name>
    <dbReference type="NCBI Taxonomy" id="2792964"/>
    <lineage>
        <taxon>Bacteria</taxon>
        <taxon>Pseudomonadati</taxon>
        <taxon>Pseudomonadota</taxon>
        <taxon>Alphaproteobacteria</taxon>
        <taxon>Sphingomonadales</taxon>
        <taxon>Sphingomonadaceae</taxon>
        <taxon>Novosphingobium</taxon>
    </lineage>
</organism>
<dbReference type="SUPFAM" id="SSF52467">
    <property type="entry name" value="DHS-like NAD/FAD-binding domain"/>
    <property type="match status" value="1"/>
</dbReference>
<dbReference type="InterPro" id="IPR029061">
    <property type="entry name" value="THDP-binding"/>
</dbReference>
<keyword evidence="9" id="KW-1185">Reference proteome</keyword>
<evidence type="ECO:0000313" key="8">
    <source>
        <dbReference type="EMBL" id="MBH0114470.1"/>
    </source>
</evidence>
<evidence type="ECO:0000256" key="2">
    <source>
        <dbReference type="ARBA" id="ARBA00007812"/>
    </source>
</evidence>
<dbReference type="GO" id="GO:0050660">
    <property type="term" value="F:flavin adenine dinucleotide binding"/>
    <property type="evidence" value="ECO:0007669"/>
    <property type="project" value="TreeGrafter"/>
</dbReference>
<dbReference type="Pfam" id="PF00205">
    <property type="entry name" value="TPP_enzyme_M"/>
    <property type="match status" value="1"/>
</dbReference>
<dbReference type="InterPro" id="IPR012000">
    <property type="entry name" value="Thiamin_PyroP_enz_cen_dom"/>
</dbReference>
<reference evidence="8" key="1">
    <citation type="submission" date="2020-11" db="EMBL/GenBank/DDBJ databases">
        <title>Novosphingobium aureum sp. nov., a marine bacterium isolated from sediment of a salt flat.</title>
        <authorList>
            <person name="Yoo Y."/>
            <person name="Kim J.-J."/>
        </authorList>
    </citation>
    <scope>NUCLEOTIDE SEQUENCE</scope>
    <source>
        <strain evidence="8">YJ-S2-02</strain>
    </source>
</reference>
<dbReference type="GO" id="GO:0000287">
    <property type="term" value="F:magnesium ion binding"/>
    <property type="evidence" value="ECO:0007669"/>
    <property type="project" value="InterPro"/>
</dbReference>
<dbReference type="Gene3D" id="3.40.50.1220">
    <property type="entry name" value="TPP-binding domain"/>
    <property type="match status" value="1"/>
</dbReference>
<comment type="similarity">
    <text evidence="2 4">Belongs to the TPP enzyme family.</text>
</comment>
<dbReference type="InterPro" id="IPR011766">
    <property type="entry name" value="TPP_enzyme_TPP-bd"/>
</dbReference>
<name>A0A931HE73_9SPHN</name>
<feature type="domain" description="Thiamine pyrophosphate enzyme central" evidence="5">
    <location>
        <begin position="204"/>
        <end position="327"/>
    </location>
</feature>